<protein>
    <submittedName>
        <fullName evidence="1">Uncharacterized protein</fullName>
    </submittedName>
</protein>
<evidence type="ECO:0000313" key="1">
    <source>
        <dbReference type="EMBL" id="KIK76595.1"/>
    </source>
</evidence>
<accession>A0A0D0DFN7</accession>
<keyword evidence="2" id="KW-1185">Reference proteome</keyword>
<dbReference type="EMBL" id="KN827397">
    <property type="protein sequence ID" value="KIK76595.1"/>
    <property type="molecule type" value="Genomic_DNA"/>
</dbReference>
<dbReference type="Proteomes" id="UP000054538">
    <property type="component" value="Unassembled WGS sequence"/>
</dbReference>
<reference evidence="1 2" key="1">
    <citation type="submission" date="2014-04" db="EMBL/GenBank/DDBJ databases">
        <authorList>
            <consortium name="DOE Joint Genome Institute"/>
            <person name="Kuo A."/>
            <person name="Kohler A."/>
            <person name="Jargeat P."/>
            <person name="Nagy L.G."/>
            <person name="Floudas D."/>
            <person name="Copeland A."/>
            <person name="Barry K.W."/>
            <person name="Cichocki N."/>
            <person name="Veneault-Fourrey C."/>
            <person name="LaButti K."/>
            <person name="Lindquist E.A."/>
            <person name="Lipzen A."/>
            <person name="Lundell T."/>
            <person name="Morin E."/>
            <person name="Murat C."/>
            <person name="Sun H."/>
            <person name="Tunlid A."/>
            <person name="Henrissat B."/>
            <person name="Grigoriev I.V."/>
            <person name="Hibbett D.S."/>
            <person name="Martin F."/>
            <person name="Nordberg H.P."/>
            <person name="Cantor M.N."/>
            <person name="Hua S.X."/>
        </authorList>
    </citation>
    <scope>NUCLEOTIDE SEQUENCE [LARGE SCALE GENOMIC DNA]</scope>
    <source>
        <strain evidence="1 2">Ve08.2h10</strain>
    </source>
</reference>
<reference evidence="2" key="2">
    <citation type="submission" date="2015-01" db="EMBL/GenBank/DDBJ databases">
        <title>Evolutionary Origins and Diversification of the Mycorrhizal Mutualists.</title>
        <authorList>
            <consortium name="DOE Joint Genome Institute"/>
            <consortium name="Mycorrhizal Genomics Consortium"/>
            <person name="Kohler A."/>
            <person name="Kuo A."/>
            <person name="Nagy L.G."/>
            <person name="Floudas D."/>
            <person name="Copeland A."/>
            <person name="Barry K.W."/>
            <person name="Cichocki N."/>
            <person name="Veneault-Fourrey C."/>
            <person name="LaButti K."/>
            <person name="Lindquist E.A."/>
            <person name="Lipzen A."/>
            <person name="Lundell T."/>
            <person name="Morin E."/>
            <person name="Murat C."/>
            <person name="Riley R."/>
            <person name="Ohm R."/>
            <person name="Sun H."/>
            <person name="Tunlid A."/>
            <person name="Henrissat B."/>
            <person name="Grigoriev I.V."/>
            <person name="Hibbett D.S."/>
            <person name="Martin F."/>
        </authorList>
    </citation>
    <scope>NUCLEOTIDE SEQUENCE [LARGE SCALE GENOMIC DNA]</scope>
    <source>
        <strain evidence="2">Ve08.2h10</strain>
    </source>
</reference>
<dbReference type="AlphaFoldDB" id="A0A0D0DFN7"/>
<dbReference type="InParanoid" id="A0A0D0DFN7"/>
<sequence>MQCTNQKANALQSILGIYLQSSHAPQKVIDTLAHIGISISTESINAAVCSLSLESQHSLRDLGQSLLASYAYDNFDVDLKSQVPTADKTTTSLKHLTFGLMFPLDHGVTSDDLKCSERVWRQSALNAKADPSDLPPKKTWHDLLAIHPELPPSPGPPAAPHLSRHDSFNSWVFLTELCVHGPEYF</sequence>
<name>A0A0D0DFN7_9AGAM</name>
<gene>
    <name evidence="1" type="ORF">PAXRUDRAFT_18084</name>
</gene>
<dbReference type="OrthoDB" id="4743193at2759"/>
<organism evidence="1 2">
    <name type="scientific">Paxillus rubicundulus Ve08.2h10</name>
    <dbReference type="NCBI Taxonomy" id="930991"/>
    <lineage>
        <taxon>Eukaryota</taxon>
        <taxon>Fungi</taxon>
        <taxon>Dikarya</taxon>
        <taxon>Basidiomycota</taxon>
        <taxon>Agaricomycotina</taxon>
        <taxon>Agaricomycetes</taxon>
        <taxon>Agaricomycetidae</taxon>
        <taxon>Boletales</taxon>
        <taxon>Paxilineae</taxon>
        <taxon>Paxillaceae</taxon>
        <taxon>Paxillus</taxon>
    </lineage>
</organism>
<dbReference type="STRING" id="930991.A0A0D0DFN7"/>
<dbReference type="HOGENOM" id="CLU_074408_0_0_1"/>
<proteinExistence type="predicted"/>
<evidence type="ECO:0000313" key="2">
    <source>
        <dbReference type="Proteomes" id="UP000054538"/>
    </source>
</evidence>